<dbReference type="RefSeq" id="WP_246240164.1">
    <property type="nucleotide sequence ID" value="NZ_AP022610.1"/>
</dbReference>
<accession>A0A7I7XC60</accession>
<feature type="domain" description="Histidine kinase/HSP90-like ATPase" evidence="2">
    <location>
        <begin position="40"/>
        <end position="156"/>
    </location>
</feature>
<dbReference type="InterPro" id="IPR003594">
    <property type="entry name" value="HATPase_dom"/>
</dbReference>
<dbReference type="CDD" id="cd16936">
    <property type="entry name" value="HATPase_RsbW-like"/>
    <property type="match status" value="1"/>
</dbReference>
<keyword evidence="1" id="KW-0808">Transferase</keyword>
<keyword evidence="4" id="KW-1185">Reference proteome</keyword>
<dbReference type="PANTHER" id="PTHR35526:SF3">
    <property type="entry name" value="ANTI-SIGMA-F FACTOR RSBW"/>
    <property type="match status" value="1"/>
</dbReference>
<evidence type="ECO:0000313" key="4">
    <source>
        <dbReference type="Proteomes" id="UP000466517"/>
    </source>
</evidence>
<gene>
    <name evidence="3" type="ORF">MMAD_02530</name>
</gene>
<proteinExistence type="predicted"/>
<keyword evidence="1" id="KW-0418">Kinase</keyword>
<dbReference type="Gene3D" id="3.30.565.10">
    <property type="entry name" value="Histidine kinase-like ATPase, C-terminal domain"/>
    <property type="match status" value="1"/>
</dbReference>
<dbReference type="Proteomes" id="UP000466517">
    <property type="component" value="Chromosome"/>
</dbReference>
<evidence type="ECO:0000256" key="1">
    <source>
        <dbReference type="ARBA" id="ARBA00022527"/>
    </source>
</evidence>
<evidence type="ECO:0000313" key="3">
    <source>
        <dbReference type="EMBL" id="BBZ25958.1"/>
    </source>
</evidence>
<dbReference type="PANTHER" id="PTHR35526">
    <property type="entry name" value="ANTI-SIGMA-F FACTOR RSBW-RELATED"/>
    <property type="match status" value="1"/>
</dbReference>
<dbReference type="Pfam" id="PF13581">
    <property type="entry name" value="HATPase_c_2"/>
    <property type="match status" value="1"/>
</dbReference>
<sequence length="165" mass="17308">MAGVAPGTSHWTMNDLAPASKDAAAAAGAGADSFRRAQNPADADTVARVRADFGGWLARHCPPAVTLHHDVLLAVNEALANAAEHAYPGSSGIVDLLAHHDSARDALSVTVQDYGSWRPPTPTGSMRGRGLLLMRALADEAVVETSSHGTVVRLTWHDLHRRPAG</sequence>
<protein>
    <submittedName>
        <fullName evidence="3">Anti-sigma regulatory factor</fullName>
    </submittedName>
</protein>
<dbReference type="InterPro" id="IPR050267">
    <property type="entry name" value="Anti-sigma-factor_SerPK"/>
</dbReference>
<reference evidence="3 4" key="1">
    <citation type="journal article" date="2019" name="Emerg. Microbes Infect.">
        <title>Comprehensive subspecies identification of 175 nontuberculous mycobacteria species based on 7547 genomic profiles.</title>
        <authorList>
            <person name="Matsumoto Y."/>
            <person name="Kinjo T."/>
            <person name="Motooka D."/>
            <person name="Nabeya D."/>
            <person name="Jung N."/>
            <person name="Uechi K."/>
            <person name="Horii T."/>
            <person name="Iida T."/>
            <person name="Fujita J."/>
            <person name="Nakamura S."/>
        </authorList>
    </citation>
    <scope>NUCLEOTIDE SEQUENCE [LARGE SCALE GENOMIC DNA]</scope>
    <source>
        <strain evidence="3 4">JCM 13574</strain>
    </source>
</reference>
<organism evidence="3 4">
    <name type="scientific">Mycolicibacterium madagascariense</name>
    <dbReference type="NCBI Taxonomy" id="212765"/>
    <lineage>
        <taxon>Bacteria</taxon>
        <taxon>Bacillati</taxon>
        <taxon>Actinomycetota</taxon>
        <taxon>Actinomycetes</taxon>
        <taxon>Mycobacteriales</taxon>
        <taxon>Mycobacteriaceae</taxon>
        <taxon>Mycolicibacterium</taxon>
    </lineage>
</organism>
<evidence type="ECO:0000259" key="2">
    <source>
        <dbReference type="Pfam" id="PF13581"/>
    </source>
</evidence>
<dbReference type="AlphaFoldDB" id="A0A7I7XC60"/>
<dbReference type="InterPro" id="IPR036890">
    <property type="entry name" value="HATPase_C_sf"/>
</dbReference>
<dbReference type="GO" id="GO:0004674">
    <property type="term" value="F:protein serine/threonine kinase activity"/>
    <property type="evidence" value="ECO:0007669"/>
    <property type="project" value="UniProtKB-KW"/>
</dbReference>
<dbReference type="EMBL" id="AP022610">
    <property type="protein sequence ID" value="BBZ25958.1"/>
    <property type="molecule type" value="Genomic_DNA"/>
</dbReference>
<keyword evidence="1" id="KW-0723">Serine/threonine-protein kinase</keyword>
<dbReference type="SUPFAM" id="SSF55874">
    <property type="entry name" value="ATPase domain of HSP90 chaperone/DNA topoisomerase II/histidine kinase"/>
    <property type="match status" value="1"/>
</dbReference>
<name>A0A7I7XC60_9MYCO</name>
<dbReference type="KEGG" id="mmag:MMAD_02530"/>